<dbReference type="InterPro" id="IPR029071">
    <property type="entry name" value="Ubiquitin-like_domsf"/>
</dbReference>
<accession>A0A427A4R3</accession>
<feature type="region of interest" description="Disordered" evidence="1">
    <location>
        <begin position="1"/>
        <end position="29"/>
    </location>
</feature>
<dbReference type="AlphaFoldDB" id="A0A427A4R3"/>
<feature type="compositionally biased region" description="Basic and acidic residues" evidence="1">
    <location>
        <begin position="1"/>
        <end position="11"/>
    </location>
</feature>
<dbReference type="Pfam" id="PF18036">
    <property type="entry name" value="Ubiquitin_4"/>
    <property type="match status" value="1"/>
</dbReference>
<dbReference type="EMBL" id="AMZH03003770">
    <property type="protein sequence ID" value="RRT71216.1"/>
    <property type="molecule type" value="Genomic_DNA"/>
</dbReference>
<organism evidence="3 4">
    <name type="scientific">Ensete ventricosum</name>
    <name type="common">Abyssinian banana</name>
    <name type="synonym">Musa ensete</name>
    <dbReference type="NCBI Taxonomy" id="4639"/>
    <lineage>
        <taxon>Eukaryota</taxon>
        <taxon>Viridiplantae</taxon>
        <taxon>Streptophyta</taxon>
        <taxon>Embryophyta</taxon>
        <taxon>Tracheophyta</taxon>
        <taxon>Spermatophyta</taxon>
        <taxon>Magnoliopsida</taxon>
        <taxon>Liliopsida</taxon>
        <taxon>Zingiberales</taxon>
        <taxon>Musaceae</taxon>
        <taxon>Ensete</taxon>
    </lineage>
</organism>
<evidence type="ECO:0000259" key="2">
    <source>
        <dbReference type="Pfam" id="PF18036"/>
    </source>
</evidence>
<dbReference type="PANTHER" id="PTHR14942">
    <property type="entry name" value="U11/U12 SMALL NUCLEAR RIBONUCLEOPROTEIN 25 KDA PROTEIN"/>
    <property type="match status" value="1"/>
</dbReference>
<proteinExistence type="predicted"/>
<evidence type="ECO:0000256" key="1">
    <source>
        <dbReference type="SAM" id="MobiDB-lite"/>
    </source>
</evidence>
<evidence type="ECO:0000313" key="3">
    <source>
        <dbReference type="EMBL" id="RRT71216.1"/>
    </source>
</evidence>
<reference evidence="3 4" key="1">
    <citation type="journal article" date="2014" name="Agronomy (Basel)">
        <title>A Draft Genome Sequence for Ensete ventricosum, the Drought-Tolerant Tree Against Hunger.</title>
        <authorList>
            <person name="Harrison J."/>
            <person name="Moore K.A."/>
            <person name="Paszkiewicz K."/>
            <person name="Jones T."/>
            <person name="Grant M."/>
            <person name="Ambacheew D."/>
            <person name="Muzemil S."/>
            <person name="Studholme D.J."/>
        </authorList>
    </citation>
    <scope>NUCLEOTIDE SEQUENCE [LARGE SCALE GENOMIC DNA]</scope>
</reference>
<dbReference type="InterPro" id="IPR039690">
    <property type="entry name" value="SNRNP25"/>
</dbReference>
<dbReference type="Proteomes" id="UP000287651">
    <property type="component" value="Unassembled WGS sequence"/>
</dbReference>
<dbReference type="Gene3D" id="3.10.20.90">
    <property type="entry name" value="Phosphatidylinositol 3-kinase Catalytic Subunit, Chain A, domain 1"/>
    <property type="match status" value="1"/>
</dbReference>
<dbReference type="SUPFAM" id="SSF54236">
    <property type="entry name" value="Ubiquitin-like"/>
    <property type="match status" value="1"/>
</dbReference>
<dbReference type="InterPro" id="IPR040610">
    <property type="entry name" value="SNRNP25_ubiquitin"/>
</dbReference>
<dbReference type="GO" id="GO:0000398">
    <property type="term" value="P:mRNA splicing, via spliceosome"/>
    <property type="evidence" value="ECO:0007669"/>
    <property type="project" value="InterPro"/>
</dbReference>
<evidence type="ECO:0000313" key="4">
    <source>
        <dbReference type="Proteomes" id="UP000287651"/>
    </source>
</evidence>
<name>A0A427A4R3_ENSVE</name>
<protein>
    <recommendedName>
        <fullName evidence="2">SNRNP25 ubiquitin-like domain-containing protein</fullName>
    </recommendedName>
</protein>
<feature type="domain" description="SNRNP25 ubiquitin-like" evidence="2">
    <location>
        <begin position="49"/>
        <end position="135"/>
    </location>
</feature>
<sequence>MARRPGWEKLPRSPAHPSPSPHLDDDIGASAGRRRSITYCRLPEQLLRLSVLKLDGSTFGTPSATYFDFSASVFAEPSRLRRWQRWKSQGQLPSHVWGHFCLCFKEHKLIDDGAYLRAFGIRDGDEVSDLHFTRHLSLNHNANRRRLRNRGTETVEENGNKDSYKQSFRRCGYVDERRQDHGRRDWSALRTQSKLGRFLRRCCSTPSAGKTEPERQRSKAIGKRNKLCWAICR</sequence>
<comment type="caution">
    <text evidence="3">The sequence shown here is derived from an EMBL/GenBank/DDBJ whole genome shotgun (WGS) entry which is preliminary data.</text>
</comment>
<gene>
    <name evidence="3" type="ORF">B296_00018142</name>
</gene>
<dbReference type="PANTHER" id="PTHR14942:SF9">
    <property type="entry name" value="OS02G0188500 PROTEIN"/>
    <property type="match status" value="1"/>
</dbReference>